<keyword evidence="2" id="KW-1003">Cell membrane</keyword>
<accession>A0ABV7ZLE7</accession>
<dbReference type="EMBL" id="JBHRZO010000036">
    <property type="protein sequence ID" value="MFC3847980.1"/>
    <property type="molecule type" value="Genomic_DNA"/>
</dbReference>
<feature type="domain" description="Na+/H+ antiporter NhaC-like C-terminal" evidence="7">
    <location>
        <begin position="162"/>
        <end position="463"/>
    </location>
</feature>
<feature type="transmembrane region" description="Helical" evidence="6">
    <location>
        <begin position="323"/>
        <end position="340"/>
    </location>
</feature>
<dbReference type="PANTHER" id="PTHR43478:SF1">
    <property type="entry name" value="NA+_H+ ANTIPORTER NHAC-LIKE C-TERMINAL DOMAIN-CONTAINING PROTEIN"/>
    <property type="match status" value="1"/>
</dbReference>
<evidence type="ECO:0000313" key="9">
    <source>
        <dbReference type="Proteomes" id="UP001595783"/>
    </source>
</evidence>
<dbReference type="Proteomes" id="UP001595783">
    <property type="component" value="Unassembled WGS sequence"/>
</dbReference>
<dbReference type="InterPro" id="IPR018461">
    <property type="entry name" value="Na/H_Antiport_NhaC-like_C"/>
</dbReference>
<evidence type="ECO:0000259" key="7">
    <source>
        <dbReference type="Pfam" id="PF03553"/>
    </source>
</evidence>
<evidence type="ECO:0000256" key="6">
    <source>
        <dbReference type="SAM" id="Phobius"/>
    </source>
</evidence>
<evidence type="ECO:0000256" key="5">
    <source>
        <dbReference type="ARBA" id="ARBA00023136"/>
    </source>
</evidence>
<organism evidence="8 9">
    <name type="scientific">Helicobacter baculiformis</name>
    <dbReference type="NCBI Taxonomy" id="427351"/>
    <lineage>
        <taxon>Bacteria</taxon>
        <taxon>Pseudomonadati</taxon>
        <taxon>Campylobacterota</taxon>
        <taxon>Epsilonproteobacteria</taxon>
        <taxon>Campylobacterales</taxon>
        <taxon>Helicobacteraceae</taxon>
        <taxon>Helicobacter</taxon>
    </lineage>
</organism>
<dbReference type="RefSeq" id="WP_104752926.1">
    <property type="nucleotide sequence ID" value="NZ_FZMF01000066.1"/>
</dbReference>
<feature type="transmembrane region" description="Helical" evidence="6">
    <location>
        <begin position="113"/>
        <end position="132"/>
    </location>
</feature>
<protein>
    <submittedName>
        <fullName evidence="8">Na+/H+ antiporter NhaC family protein</fullName>
    </submittedName>
</protein>
<name>A0ABV7ZLE7_9HELI</name>
<proteinExistence type="predicted"/>
<evidence type="ECO:0000256" key="4">
    <source>
        <dbReference type="ARBA" id="ARBA00022989"/>
    </source>
</evidence>
<comment type="subcellular location">
    <subcellularLocation>
        <location evidence="1">Cell membrane</location>
        <topology evidence="1">Multi-pass membrane protein</topology>
    </subcellularLocation>
</comment>
<evidence type="ECO:0000256" key="2">
    <source>
        <dbReference type="ARBA" id="ARBA00022475"/>
    </source>
</evidence>
<feature type="transmembrane region" description="Helical" evidence="6">
    <location>
        <begin position="472"/>
        <end position="488"/>
    </location>
</feature>
<keyword evidence="9" id="KW-1185">Reference proteome</keyword>
<comment type="caution">
    <text evidence="8">The sequence shown here is derived from an EMBL/GenBank/DDBJ whole genome shotgun (WGS) entry which is preliminary data.</text>
</comment>
<dbReference type="Pfam" id="PF03553">
    <property type="entry name" value="Na_H_antiporter"/>
    <property type="match status" value="1"/>
</dbReference>
<feature type="transmembrane region" description="Helical" evidence="6">
    <location>
        <begin position="284"/>
        <end position="303"/>
    </location>
</feature>
<evidence type="ECO:0000256" key="1">
    <source>
        <dbReference type="ARBA" id="ARBA00004651"/>
    </source>
</evidence>
<evidence type="ECO:0000313" key="8">
    <source>
        <dbReference type="EMBL" id="MFC3847980.1"/>
    </source>
</evidence>
<reference evidence="9" key="1">
    <citation type="journal article" date="2019" name="Int. J. Syst. Evol. Microbiol.">
        <title>The Global Catalogue of Microorganisms (GCM) 10K type strain sequencing project: providing services to taxonomists for standard genome sequencing and annotation.</title>
        <authorList>
            <consortium name="The Broad Institute Genomics Platform"/>
            <consortium name="The Broad Institute Genome Sequencing Center for Infectious Disease"/>
            <person name="Wu L."/>
            <person name="Ma J."/>
        </authorList>
    </citation>
    <scope>NUCLEOTIDE SEQUENCE [LARGE SCALE GENOMIC DNA]</scope>
    <source>
        <strain evidence="9">CCUG 53816</strain>
    </source>
</reference>
<feature type="transmembrane region" description="Helical" evidence="6">
    <location>
        <begin position="360"/>
        <end position="386"/>
    </location>
</feature>
<feature type="transmembrane region" description="Helical" evidence="6">
    <location>
        <begin position="199"/>
        <end position="221"/>
    </location>
</feature>
<keyword evidence="3 6" id="KW-0812">Transmembrane</keyword>
<keyword evidence="5 6" id="KW-0472">Membrane</keyword>
<feature type="transmembrane region" description="Helical" evidence="6">
    <location>
        <begin position="72"/>
        <end position="93"/>
    </location>
</feature>
<gene>
    <name evidence="8" type="ORF">ACFOPX_05510</name>
</gene>
<dbReference type="PANTHER" id="PTHR43478">
    <property type="entry name" value="NA+/H+ ANTIPORTER-RELATED"/>
    <property type="match status" value="1"/>
</dbReference>
<keyword evidence="4 6" id="KW-1133">Transmembrane helix</keyword>
<feature type="transmembrane region" description="Helical" evidence="6">
    <location>
        <begin position="242"/>
        <end position="264"/>
    </location>
</feature>
<evidence type="ECO:0000256" key="3">
    <source>
        <dbReference type="ARBA" id="ARBA00022692"/>
    </source>
</evidence>
<sequence>MGHSVLSLLVPVAVIVMVAFTKRVVFSLLSGIILGAWLVSDSFWNMLKLVYAKLSAVFYSNTPAFALNTNSLYIFAFLVILGILTQVISASGASASFVLKARKLVKSARQSEFVALFAGLVIFIDDYFNALIVGQVSKSLNDAHQSSRERLAYIIDSTSAPVCMLMPISSWGAYIVGVMQNEGIENSFALLLSSITSNYYAWFALVAVFLTILWQINLPAMARYKNIGVQDLSPIQQEGSKAPVSLLLSSVAILISSTCALIFYTGYVHAQSFNPLDILKNTQTSFSLFAGGLISLGITLILAKKYLQARALIPLAIQGFKSMQGAILVLILAWTIGPLIRDDLQTGVYLASLIGHFQSASVWLSMVLFVISGFIAFSTGTSWGAFAIMLPIGTSMSAGLGGDLVLAVAAILSGAVYGDHASPISDTTILSATGAGCSIQSHFLTQLPYATLSALCALVAFITASLSFSKTLGFVVGLTLLTSLFYCFKRFFEYRQLKCAQDSCDVPKR</sequence>